<keyword evidence="2" id="KW-1185">Reference proteome</keyword>
<sequence>MPSKAQQRGISFIGLLFVGAVLAMTGVVAAQAFPTVIEYFAVEKAVQRASTGQSVVEVRALFDKQAEVDTIKSITGKDLEVTKVGDKVVVGFAYEREIHLAGPAYLTLKYAGRSK</sequence>
<reference evidence="1 2" key="1">
    <citation type="submission" date="2023-08" db="EMBL/GenBank/DDBJ databases">
        <title>Rhodoferax potami sp. nov. and Rhodoferax mekongensis sp. nov., isolated from the Mekong River in Thailand.</title>
        <authorList>
            <person name="Kitikhun S."/>
            <person name="Charoenyingcharoen P."/>
            <person name="Siriarchawattana P."/>
            <person name="Likhitrattanapisal S."/>
            <person name="Nilsakha T."/>
            <person name="Chanpet A."/>
            <person name="Rattanawaree P."/>
            <person name="Ingsriswang S."/>
        </authorList>
    </citation>
    <scope>NUCLEOTIDE SEQUENCE [LARGE SCALE GENOMIC DNA]</scope>
    <source>
        <strain evidence="1 2">TBRC 17660</strain>
    </source>
</reference>
<dbReference type="Proteomes" id="UP001321700">
    <property type="component" value="Unassembled WGS sequence"/>
</dbReference>
<dbReference type="RefSeq" id="WP_313875589.1">
    <property type="nucleotide sequence ID" value="NZ_JAVBIJ010000001.1"/>
</dbReference>
<dbReference type="InterPro" id="IPR032314">
    <property type="entry name" value="DUF4845"/>
</dbReference>
<comment type="caution">
    <text evidence="1">The sequence shown here is derived from an EMBL/GenBank/DDBJ whole genome shotgun (WGS) entry which is preliminary data.</text>
</comment>
<dbReference type="EMBL" id="JAVBIK010000001">
    <property type="protein sequence ID" value="MDT7519944.1"/>
    <property type="molecule type" value="Genomic_DNA"/>
</dbReference>
<gene>
    <name evidence="1" type="ORF">RAE19_14705</name>
</gene>
<evidence type="ECO:0000313" key="2">
    <source>
        <dbReference type="Proteomes" id="UP001321700"/>
    </source>
</evidence>
<dbReference type="Pfam" id="PF16137">
    <property type="entry name" value="DUF4845"/>
    <property type="match status" value="1"/>
</dbReference>
<accession>A0ABU3KRS0</accession>
<name>A0ABU3KRS0_9BURK</name>
<proteinExistence type="predicted"/>
<protein>
    <submittedName>
        <fullName evidence="1">DUF4845 domain-containing protein</fullName>
    </submittedName>
</protein>
<organism evidence="1 2">
    <name type="scientific">Rhodoferax potami</name>
    <dbReference type="NCBI Taxonomy" id="3068338"/>
    <lineage>
        <taxon>Bacteria</taxon>
        <taxon>Pseudomonadati</taxon>
        <taxon>Pseudomonadota</taxon>
        <taxon>Betaproteobacteria</taxon>
        <taxon>Burkholderiales</taxon>
        <taxon>Comamonadaceae</taxon>
        <taxon>Rhodoferax</taxon>
    </lineage>
</organism>
<evidence type="ECO:0000313" key="1">
    <source>
        <dbReference type="EMBL" id="MDT7519944.1"/>
    </source>
</evidence>